<dbReference type="Proteomes" id="UP000518266">
    <property type="component" value="Unassembled WGS sequence"/>
</dbReference>
<dbReference type="AlphaFoldDB" id="A0A7J5YMK1"/>
<keyword evidence="3" id="KW-1185">Reference proteome</keyword>
<evidence type="ECO:0000313" key="3">
    <source>
        <dbReference type="Proteomes" id="UP000518266"/>
    </source>
</evidence>
<reference evidence="2 3" key="1">
    <citation type="submission" date="2020-03" db="EMBL/GenBank/DDBJ databases">
        <title>Dissostichus mawsoni Genome sequencing and assembly.</title>
        <authorList>
            <person name="Park H."/>
        </authorList>
    </citation>
    <scope>NUCLEOTIDE SEQUENCE [LARGE SCALE GENOMIC DNA]</scope>
    <source>
        <strain evidence="2">DM0001</strain>
        <tissue evidence="2">Muscle</tissue>
    </source>
</reference>
<proteinExistence type="predicted"/>
<organism evidence="2 3">
    <name type="scientific">Dissostichus mawsoni</name>
    <name type="common">Antarctic cod</name>
    <dbReference type="NCBI Taxonomy" id="36200"/>
    <lineage>
        <taxon>Eukaryota</taxon>
        <taxon>Metazoa</taxon>
        <taxon>Chordata</taxon>
        <taxon>Craniata</taxon>
        <taxon>Vertebrata</taxon>
        <taxon>Euteleostomi</taxon>
        <taxon>Actinopterygii</taxon>
        <taxon>Neopterygii</taxon>
        <taxon>Teleostei</taxon>
        <taxon>Neoteleostei</taxon>
        <taxon>Acanthomorphata</taxon>
        <taxon>Eupercaria</taxon>
        <taxon>Perciformes</taxon>
        <taxon>Notothenioidei</taxon>
        <taxon>Nototheniidae</taxon>
        <taxon>Dissostichus</taxon>
    </lineage>
</organism>
<comment type="caution">
    <text evidence="2">The sequence shown here is derived from an EMBL/GenBank/DDBJ whole genome shotgun (WGS) entry which is preliminary data.</text>
</comment>
<evidence type="ECO:0000313" key="2">
    <source>
        <dbReference type="EMBL" id="KAF3850615.1"/>
    </source>
</evidence>
<feature type="region of interest" description="Disordered" evidence="1">
    <location>
        <begin position="17"/>
        <end position="43"/>
    </location>
</feature>
<dbReference type="EMBL" id="JAAKFY010000010">
    <property type="protein sequence ID" value="KAF3850615.1"/>
    <property type="molecule type" value="Genomic_DNA"/>
</dbReference>
<evidence type="ECO:0000256" key="1">
    <source>
        <dbReference type="SAM" id="MobiDB-lite"/>
    </source>
</evidence>
<accession>A0A7J5YMK1</accession>
<name>A0A7J5YMK1_DISMA</name>
<gene>
    <name evidence="2" type="ORF">F7725_012387</name>
</gene>
<protein>
    <submittedName>
        <fullName evidence="2">Uncharacterized protein</fullName>
    </submittedName>
</protein>
<sequence length="136" mass="14676">MNIKCAAVHLLSPSLRSVPEAPSATPEDPEAEASSARGPDRLSMLLAADRQEGVEAGEMTEAETTVQCGLALLVFHGGVGSVSQQQRAELRSALLRRLVERRESPFICSVHTRVVLDEEGGDVHMLRGREATEDKT</sequence>